<comment type="caution">
    <text evidence="4">The sequence shown here is derived from an EMBL/GenBank/DDBJ whole genome shotgun (WGS) entry which is preliminary data.</text>
</comment>
<dbReference type="Gene3D" id="3.40.50.2000">
    <property type="entry name" value="Glycogen Phosphorylase B"/>
    <property type="match status" value="2"/>
</dbReference>
<gene>
    <name evidence="4" type="ORF">Amac_079140</name>
</gene>
<dbReference type="Pfam" id="PF13692">
    <property type="entry name" value="Glyco_trans_1_4"/>
    <property type="match status" value="1"/>
</dbReference>
<organism evidence="4 5">
    <name type="scientific">Acrocarpospora macrocephala</name>
    <dbReference type="NCBI Taxonomy" id="150177"/>
    <lineage>
        <taxon>Bacteria</taxon>
        <taxon>Bacillati</taxon>
        <taxon>Actinomycetota</taxon>
        <taxon>Actinomycetes</taxon>
        <taxon>Streptosporangiales</taxon>
        <taxon>Streptosporangiaceae</taxon>
        <taxon>Acrocarpospora</taxon>
    </lineage>
</organism>
<accession>A0A5M3WXV4</accession>
<protein>
    <submittedName>
        <fullName evidence="4">Glycosyl transferase</fullName>
    </submittedName>
</protein>
<reference evidence="4 5" key="1">
    <citation type="submission" date="2019-10" db="EMBL/GenBank/DDBJ databases">
        <title>Whole genome shotgun sequence of Acrocarpospora macrocephala NBRC 16266.</title>
        <authorList>
            <person name="Ichikawa N."/>
            <person name="Kimura A."/>
            <person name="Kitahashi Y."/>
            <person name="Komaki H."/>
            <person name="Oguchi A."/>
        </authorList>
    </citation>
    <scope>NUCLEOTIDE SEQUENCE [LARGE SCALE GENOMIC DNA]</scope>
    <source>
        <strain evidence="4 5">NBRC 16266</strain>
    </source>
</reference>
<dbReference type="AlphaFoldDB" id="A0A5M3WXV4"/>
<evidence type="ECO:0000256" key="2">
    <source>
        <dbReference type="ARBA" id="ARBA00022679"/>
    </source>
</evidence>
<keyword evidence="1" id="KW-0328">Glycosyltransferase</keyword>
<name>A0A5M3WXV4_9ACTN</name>
<evidence type="ECO:0000259" key="3">
    <source>
        <dbReference type="Pfam" id="PF13439"/>
    </source>
</evidence>
<feature type="domain" description="Glycosyltransferase subfamily 4-like N-terminal" evidence="3">
    <location>
        <begin position="36"/>
        <end position="196"/>
    </location>
</feature>
<proteinExistence type="predicted"/>
<evidence type="ECO:0000313" key="5">
    <source>
        <dbReference type="Proteomes" id="UP000331127"/>
    </source>
</evidence>
<dbReference type="EMBL" id="BLAE01000057">
    <property type="protein sequence ID" value="GES14317.1"/>
    <property type="molecule type" value="Genomic_DNA"/>
</dbReference>
<evidence type="ECO:0000313" key="4">
    <source>
        <dbReference type="EMBL" id="GES14317.1"/>
    </source>
</evidence>
<dbReference type="GO" id="GO:0016757">
    <property type="term" value="F:glycosyltransferase activity"/>
    <property type="evidence" value="ECO:0007669"/>
    <property type="project" value="UniProtKB-KW"/>
</dbReference>
<dbReference type="PANTHER" id="PTHR12526">
    <property type="entry name" value="GLYCOSYLTRANSFERASE"/>
    <property type="match status" value="1"/>
</dbReference>
<dbReference type="Pfam" id="PF13439">
    <property type="entry name" value="Glyco_transf_4"/>
    <property type="match status" value="1"/>
</dbReference>
<keyword evidence="5" id="KW-1185">Reference proteome</keyword>
<keyword evidence="2 4" id="KW-0808">Transferase</keyword>
<evidence type="ECO:0000256" key="1">
    <source>
        <dbReference type="ARBA" id="ARBA00022676"/>
    </source>
</evidence>
<dbReference type="Proteomes" id="UP000331127">
    <property type="component" value="Unassembled WGS sequence"/>
</dbReference>
<dbReference type="OrthoDB" id="3646807at2"/>
<dbReference type="SUPFAM" id="SSF53756">
    <property type="entry name" value="UDP-Glycosyltransferase/glycogen phosphorylase"/>
    <property type="match status" value="1"/>
</dbReference>
<sequence>MAVRSRWTTLRDMPILTRAPARVRRVCLLIDQLGRGGTEKQLVLLAAGLRDEGVDVTVLVLFEGGPRERELHDRGVRVVRLGLRRIGGAPWTAAANGWALGRLVALLRREMPDVLHCFLTRGYLLGVPAGRLAGVPVVVSGRRSVAPPGGRVLKAAVRGANRLTDLVIANAYAVANRAAHAESLTLGKLAVVYNGLPASAFEAAPPLALDARGPVLACVANLRPEKGHRDLLAAASRTGCVVALAGEGPERAALEREAARLGVDARFLGAVPDVRPLLARADAVVLPSLVEGLSNAVMEAMAAGRPVIATAVGGTPELLGGEPRRGLLVPPKAPDALAQAITEVLGGAHPGLGETARNWARSTLGIDQLVAEHIRLYGEQLERLCAE</sequence>
<dbReference type="InterPro" id="IPR028098">
    <property type="entry name" value="Glyco_trans_4-like_N"/>
</dbReference>